<reference evidence="10 11" key="1">
    <citation type="submission" date="2019-10" db="EMBL/GenBank/DDBJ databases">
        <title>Description of Paenibacillus pedi sp. nov.</title>
        <authorList>
            <person name="Carlier A."/>
            <person name="Qi S."/>
        </authorList>
    </citation>
    <scope>NUCLEOTIDE SEQUENCE [LARGE SCALE GENOMIC DNA]</scope>
    <source>
        <strain evidence="10 11">LMG 31457</strain>
    </source>
</reference>
<dbReference type="InterPro" id="IPR010720">
    <property type="entry name" value="Alpha-L-AF_C"/>
</dbReference>
<dbReference type="InterPro" id="IPR046780">
    <property type="entry name" value="aBig_2"/>
</dbReference>
<keyword evidence="11" id="KW-1185">Reference proteome</keyword>
<evidence type="ECO:0000256" key="1">
    <source>
        <dbReference type="ARBA" id="ARBA00001462"/>
    </source>
</evidence>
<accession>A0ABX1ZXE5</accession>
<dbReference type="CDD" id="cd08547">
    <property type="entry name" value="Type_II_cohesin"/>
    <property type="match status" value="1"/>
</dbReference>
<dbReference type="Proteomes" id="UP000618579">
    <property type="component" value="Unassembled WGS sequence"/>
</dbReference>
<dbReference type="Pfam" id="PF07532">
    <property type="entry name" value="Big_4"/>
    <property type="match status" value="1"/>
</dbReference>
<dbReference type="InterPro" id="IPR008979">
    <property type="entry name" value="Galactose-bd-like_sf"/>
</dbReference>
<dbReference type="InterPro" id="IPR003305">
    <property type="entry name" value="CenC_carb-bd"/>
</dbReference>
<dbReference type="Gene3D" id="2.60.120.260">
    <property type="entry name" value="Galactose-binding domain-like"/>
    <property type="match status" value="1"/>
</dbReference>
<dbReference type="InterPro" id="IPR002102">
    <property type="entry name" value="Cohesin_dom"/>
</dbReference>
<dbReference type="InterPro" id="IPR036439">
    <property type="entry name" value="Dockerin_dom_sf"/>
</dbReference>
<dbReference type="SUPFAM" id="SSF63446">
    <property type="entry name" value="Type I dockerin domain"/>
    <property type="match status" value="1"/>
</dbReference>
<dbReference type="SUPFAM" id="SSF51445">
    <property type="entry name" value="(Trans)glycosidases"/>
    <property type="match status" value="1"/>
</dbReference>
<comment type="caution">
    <text evidence="10">The sequence shown here is derived from an EMBL/GenBank/DDBJ whole genome shotgun (WGS) entry which is preliminary data.</text>
</comment>
<evidence type="ECO:0000256" key="5">
    <source>
        <dbReference type="ARBA" id="ARBA00022729"/>
    </source>
</evidence>
<feature type="signal peptide" evidence="8">
    <location>
        <begin position="1"/>
        <end position="29"/>
    </location>
</feature>
<dbReference type="Pfam" id="PF00404">
    <property type="entry name" value="Dockerin_1"/>
    <property type="match status" value="1"/>
</dbReference>
<dbReference type="InterPro" id="IPR011081">
    <property type="entry name" value="Big_4"/>
</dbReference>
<dbReference type="SUPFAM" id="SSF49384">
    <property type="entry name" value="Carbohydrate-binding domain"/>
    <property type="match status" value="1"/>
</dbReference>
<dbReference type="Pfam" id="PF20578">
    <property type="entry name" value="aBig_2"/>
    <property type="match status" value="1"/>
</dbReference>
<dbReference type="Gene3D" id="2.60.40.680">
    <property type="match status" value="1"/>
</dbReference>
<dbReference type="InterPro" id="IPR008965">
    <property type="entry name" value="CBM2/CBM3_carb-bd_dom_sf"/>
</dbReference>
<organism evidence="10 11">
    <name type="scientific">Paenibacillus planticolens</name>
    <dbReference type="NCBI Taxonomy" id="2654976"/>
    <lineage>
        <taxon>Bacteria</taxon>
        <taxon>Bacillati</taxon>
        <taxon>Bacillota</taxon>
        <taxon>Bacilli</taxon>
        <taxon>Bacillales</taxon>
        <taxon>Paenibacillaceae</taxon>
        <taxon>Paenibacillus</taxon>
    </lineage>
</organism>
<dbReference type="Gene3D" id="1.20.1270.90">
    <property type="entry name" value="AF1782-like"/>
    <property type="match status" value="1"/>
</dbReference>
<protein>
    <recommendedName>
        <fullName evidence="4">non-reducing end alpha-L-arabinofuranosidase</fullName>
        <ecNumber evidence="4">3.2.1.55</ecNumber>
    </recommendedName>
</protein>
<name>A0ABX1ZXE5_9BACL</name>
<keyword evidence="5 8" id="KW-0732">Signal</keyword>
<dbReference type="PROSITE" id="PS00329">
    <property type="entry name" value="HSP70_2"/>
    <property type="match status" value="1"/>
</dbReference>
<evidence type="ECO:0000256" key="8">
    <source>
        <dbReference type="SAM" id="SignalP"/>
    </source>
</evidence>
<proteinExistence type="inferred from homology"/>
<comment type="catalytic activity">
    <reaction evidence="1">
        <text>Hydrolysis of terminal non-reducing alpha-L-arabinofuranoside residues in alpha-L-arabinosides.</text>
        <dbReference type="EC" id="3.2.1.55"/>
    </reaction>
</comment>
<dbReference type="Pfam" id="PF06964">
    <property type="entry name" value="Alpha-L-AF_C"/>
    <property type="match status" value="1"/>
</dbReference>
<dbReference type="PANTHER" id="PTHR31776:SF0">
    <property type="entry name" value="ALPHA-L-ARABINOFURANOSIDASE 1"/>
    <property type="match status" value="1"/>
</dbReference>
<dbReference type="InterPro" id="IPR055235">
    <property type="entry name" value="ASD1_cat"/>
</dbReference>
<evidence type="ECO:0000259" key="9">
    <source>
        <dbReference type="PROSITE" id="PS51766"/>
    </source>
</evidence>
<dbReference type="InterPro" id="IPR018247">
    <property type="entry name" value="EF_Hand_1_Ca_BS"/>
</dbReference>
<dbReference type="EC" id="3.2.1.55" evidence="4"/>
<dbReference type="InterPro" id="IPR016134">
    <property type="entry name" value="Dockerin_dom"/>
</dbReference>
<evidence type="ECO:0000256" key="6">
    <source>
        <dbReference type="ARBA" id="ARBA00022801"/>
    </source>
</evidence>
<evidence type="ECO:0000313" key="10">
    <source>
        <dbReference type="EMBL" id="NOV03637.1"/>
    </source>
</evidence>
<evidence type="ECO:0000256" key="3">
    <source>
        <dbReference type="ARBA" id="ARBA00007381"/>
    </source>
</evidence>
<dbReference type="InterPro" id="IPR013780">
    <property type="entry name" value="Glyco_hydro_b"/>
</dbReference>
<evidence type="ECO:0000313" key="11">
    <source>
        <dbReference type="Proteomes" id="UP000618579"/>
    </source>
</evidence>
<dbReference type="PROSITE" id="PS00018">
    <property type="entry name" value="EF_HAND_1"/>
    <property type="match status" value="1"/>
</dbReference>
<dbReference type="Gene3D" id="2.60.40.1180">
    <property type="entry name" value="Golgi alpha-mannosidase II"/>
    <property type="match status" value="1"/>
</dbReference>
<dbReference type="Pfam" id="PF02018">
    <property type="entry name" value="CBM_4_9"/>
    <property type="match status" value="1"/>
</dbReference>
<keyword evidence="6" id="KW-0378">Hydrolase</keyword>
<dbReference type="CDD" id="cd14254">
    <property type="entry name" value="Dockerin_II"/>
    <property type="match status" value="1"/>
</dbReference>
<keyword evidence="7" id="KW-0325">Glycoprotein</keyword>
<dbReference type="SUPFAM" id="SSF49899">
    <property type="entry name" value="Concanavalin A-like lectins/glucanases"/>
    <property type="match status" value="2"/>
</dbReference>
<dbReference type="SUPFAM" id="SSF51011">
    <property type="entry name" value="Glycosyl hydrolase domain"/>
    <property type="match status" value="1"/>
</dbReference>
<sequence>MRRRTFKKMVSFLGIITMMSSVFISPAQASAENATTSANMTISAVSTAAEDSLLLHYKFDQTSGTTVEDASNKGHNGTLMGGATWNTDGKLGGAVTLNGTNGYVKLPDGILAGQNDVTIATWVKVNNNKTWGRVFDFGSGTTNWTMLTLRNGSGFMEFSTTPEGGSKELVSGPTFPTSKIWQHVAVVKKGSKSTMYINGIEVASTATMPTLPSVLGNTTQNYIGKSQYAADPYFDGGIDDFRIYSRALEVNEVMGLAIESMSNLELVAYSKNWLNLGDTSKQTQNLNLPSSGPGGTSVTWQTSNASIVKTDGTVIQPAAGQGDKSVTLTATISKGDIQDTKSFTVVVWEAGSTAYTMNINGGQPAHDVSPTLYGIFFEDINYAADGGLYGELVQNRSFEFDSPLYSWTNVNDGGVGQVTIAKTDPLNSKNPNYVRLSVTKPGAGVGISNSGYDGIAVKSGETYHFSVYTRSSDSPSKSIAVKLKGQQGTVYDACTINGLTSQWQKLDCSLKSNSTDTKASLVVTATDAATVDLDMVSLFPETTWGNRSNGLRYDLAEMLDDLHPGFLRFPGGCIVEGGSLANRYQWKNTIGDVSQRQIQHNQWSSNYYQSFGLGFHEYFQLAEDTGAEPLPIIFIGQVSCHSTPPMIPLNELQPYIQDALDLIEYANGDVTTKWGAARAANGHPEPFHMKYLGLGNELWGQNYLDRYNVFYDAIKAKYPEMKLVLSAGAFPDDANFDLTYSWLSKNGQKADLVDEHMYQSPQWFYNNVTRYDKYSRTGPKVFVGEYAAHGSGKRNNMESALAEGAFMTGLERNSDVVGMASFAPLFAYTNHTQWTTDLIWFNNHEVFGTPNYYVQQLFKNHLGQKLMPTELTKRNQPSSDVTGSIVLGSWSTAVDYDNVKVTGADQTELFNNDFTNSSTLSQWNQFKGTWAITGGILKQTDASATDARVQLLQGQNWSNYTLELKARKVSGAEGFLIGFGSKDSNNYYWWNLGGFGNTKTVIEKAVNGTKTTISNTSTKLITANQWYDIKIVLEGSRIRCYLDGELIHDITDNVIPGPLYSVTTKDEVTGDLIVKVINISGDAQTTQVNVSGAEYIQPAASVIELKSDSSADENSYDDPTHVYPVTKKVNGFGKSFTYSFPAYSLSVIRLRTTRSPVIDSIDNVNVHTSIGRAPQLPAVVTVTKSDGSKQNADVEWKRVDADQYATVGVFEVKGTVAGTYLNAYAKVQVAEKEKENPIATLTGPSSVEAGNAVDLTYGFSDVSESVYANDITVNYDPNHLEYVSADSLVERIQVVGTSEDVNSGKVRILLANTGPAVSGTVQLLKLHFKAKPVSAATLSTVTLSDVIVANSSGTETNLNRGDALALQITVKDTVDKTALLNLIASAQQLHDAAQEGSKPGEYPVGAKAALLRAITTAQAVADSAGASAQEVNAATQQLEAAVQVFKASVIAAQQGDMNGDGRFSIGDLAIVAKSYGKTSADPDWDTLHKKADINGDGIVDIMDLAAVARLIME</sequence>
<dbReference type="PROSITE" id="PS51766">
    <property type="entry name" value="DOCKERIN"/>
    <property type="match status" value="1"/>
</dbReference>
<dbReference type="SMART" id="SM00813">
    <property type="entry name" value="Alpha-L-AF_C"/>
    <property type="match status" value="1"/>
</dbReference>
<dbReference type="InterPro" id="IPR051563">
    <property type="entry name" value="Glycosyl_Hydrolase_51"/>
</dbReference>
<dbReference type="SUPFAM" id="SSF49785">
    <property type="entry name" value="Galactose-binding domain-like"/>
    <property type="match status" value="1"/>
</dbReference>
<dbReference type="InterPro" id="IPR010496">
    <property type="entry name" value="AL/BT2_dom"/>
</dbReference>
<dbReference type="Gene3D" id="2.60.120.560">
    <property type="entry name" value="Exo-inulinase, domain 1"/>
    <property type="match status" value="1"/>
</dbReference>
<comment type="similarity">
    <text evidence="3">Belongs to the heat shock protein 70 family.</text>
</comment>
<dbReference type="InterPro" id="IPR002105">
    <property type="entry name" value="Dockerin_1_rpt"/>
</dbReference>
<dbReference type="EMBL" id="WHNZ01000064">
    <property type="protein sequence ID" value="NOV03637.1"/>
    <property type="molecule type" value="Genomic_DNA"/>
</dbReference>
<dbReference type="Pfam" id="PF06439">
    <property type="entry name" value="3keto-disac_hyd"/>
    <property type="match status" value="1"/>
</dbReference>
<dbReference type="Gene3D" id="1.10.1330.10">
    <property type="entry name" value="Dockerin domain"/>
    <property type="match status" value="1"/>
</dbReference>
<feature type="chain" id="PRO_5046325483" description="non-reducing end alpha-L-arabinofuranosidase" evidence="8">
    <location>
        <begin position="30"/>
        <end position="1513"/>
    </location>
</feature>
<comment type="similarity">
    <text evidence="2">Belongs to the glycosyl hydrolase 51 family.</text>
</comment>
<evidence type="ECO:0000256" key="2">
    <source>
        <dbReference type="ARBA" id="ARBA00007186"/>
    </source>
</evidence>
<feature type="domain" description="Dockerin" evidence="9">
    <location>
        <begin position="1450"/>
        <end position="1513"/>
    </location>
</feature>
<evidence type="ECO:0000256" key="7">
    <source>
        <dbReference type="ARBA" id="ARBA00023180"/>
    </source>
</evidence>
<evidence type="ECO:0000256" key="4">
    <source>
        <dbReference type="ARBA" id="ARBA00012670"/>
    </source>
</evidence>
<dbReference type="Gene3D" id="3.20.20.80">
    <property type="entry name" value="Glycosidases"/>
    <property type="match status" value="1"/>
</dbReference>
<dbReference type="PANTHER" id="PTHR31776">
    <property type="entry name" value="ALPHA-L-ARABINOFURANOSIDASE 1"/>
    <property type="match status" value="1"/>
</dbReference>
<dbReference type="InterPro" id="IPR018181">
    <property type="entry name" value="Heat_shock_70_CS"/>
</dbReference>
<dbReference type="Pfam" id="PF00963">
    <property type="entry name" value="Cohesin"/>
    <property type="match status" value="1"/>
</dbReference>
<dbReference type="Pfam" id="PF13385">
    <property type="entry name" value="Laminin_G_3"/>
    <property type="match status" value="1"/>
</dbReference>
<gene>
    <name evidence="10" type="ORF">GC097_26885</name>
</gene>
<dbReference type="Pfam" id="PF22848">
    <property type="entry name" value="ASD1_dom"/>
    <property type="match status" value="1"/>
</dbReference>
<dbReference type="InterPro" id="IPR013320">
    <property type="entry name" value="ConA-like_dom_sf"/>
</dbReference>
<dbReference type="RefSeq" id="WP_171686448.1">
    <property type="nucleotide sequence ID" value="NZ_WHNZ01000064.1"/>
</dbReference>
<dbReference type="InterPro" id="IPR017853">
    <property type="entry name" value="GH"/>
</dbReference>
<dbReference type="Gene3D" id="2.60.120.200">
    <property type="match status" value="1"/>
</dbReference>